<proteinExistence type="inferred from homology"/>
<dbReference type="HAMAP" id="MF_00707">
    <property type="entry name" value="UPF0735"/>
    <property type="match status" value="1"/>
</dbReference>
<protein>
    <recommendedName>
        <fullName evidence="1">UPF0735 ACT domain-containing protein IDH45_03320</fullName>
    </recommendedName>
</protein>
<comment type="similarity">
    <text evidence="1">Belongs to the UPF0735 family.</text>
</comment>
<dbReference type="PROSITE" id="PS51671">
    <property type="entry name" value="ACT"/>
    <property type="match status" value="1"/>
</dbReference>
<dbReference type="EMBL" id="JACXJA010000003">
    <property type="protein sequence ID" value="MBD2861016.1"/>
    <property type="molecule type" value="Genomic_DNA"/>
</dbReference>
<evidence type="ECO:0000313" key="3">
    <source>
        <dbReference type="EMBL" id="MBD2861016.1"/>
    </source>
</evidence>
<reference evidence="3" key="1">
    <citation type="submission" date="2020-09" db="EMBL/GenBank/DDBJ databases">
        <title>A novel bacterium of genus Paenibacillus, isolated from South China Sea.</title>
        <authorList>
            <person name="Huang H."/>
            <person name="Mo K."/>
            <person name="Hu Y."/>
        </authorList>
    </citation>
    <scope>NUCLEOTIDE SEQUENCE</scope>
    <source>
        <strain evidence="3">IB182363</strain>
    </source>
</reference>
<sequence>MEHDTSANGSSEDDTERYYLVREDILPEAVVKTIQAKELLAKGQAKTVHEAVEQVGISRSAFYKYKDGIHPLNKLERERLVTLSMDLEHRSGILSKVLAVIAGLEGNVLTIHQTIPLQGMANVVLSVDTSQMGGPNAARLMDVLRHQDGVRKATLIGQGS</sequence>
<dbReference type="PIRSF" id="PIRSF025624">
    <property type="entry name" value="ACT_PheB"/>
    <property type="match status" value="1"/>
</dbReference>
<gene>
    <name evidence="3" type="ORF">IDH45_03320</name>
</gene>
<dbReference type="InterPro" id="IPR002912">
    <property type="entry name" value="ACT_dom"/>
</dbReference>
<dbReference type="NCBIfam" id="NF003361">
    <property type="entry name" value="PRK04435.1"/>
    <property type="match status" value="1"/>
</dbReference>
<accession>A0A927GXN7</accession>
<evidence type="ECO:0000259" key="2">
    <source>
        <dbReference type="PROSITE" id="PS51671"/>
    </source>
</evidence>
<dbReference type="RefSeq" id="WP_190924623.1">
    <property type="nucleotide sequence ID" value="NZ_JACXJA010000003.1"/>
</dbReference>
<evidence type="ECO:0000313" key="4">
    <source>
        <dbReference type="Proteomes" id="UP000639396"/>
    </source>
</evidence>
<dbReference type="InterPro" id="IPR045865">
    <property type="entry name" value="ACT-like_dom_sf"/>
</dbReference>
<feature type="domain" description="ACT" evidence="2">
    <location>
        <begin position="82"/>
        <end position="158"/>
    </location>
</feature>
<comment type="caution">
    <text evidence="3">The sequence shown here is derived from an EMBL/GenBank/DDBJ whole genome shotgun (WGS) entry which is preliminary data.</text>
</comment>
<keyword evidence="4" id="KW-1185">Reference proteome</keyword>
<name>A0A927GXN7_9BACL</name>
<evidence type="ECO:0000256" key="1">
    <source>
        <dbReference type="HAMAP-Rule" id="MF_00707"/>
    </source>
</evidence>
<dbReference type="SUPFAM" id="SSF55021">
    <property type="entry name" value="ACT-like"/>
    <property type="match status" value="1"/>
</dbReference>
<organism evidence="3 4">
    <name type="scientific">Paenibacillus oceani</name>
    <dbReference type="NCBI Taxonomy" id="2772510"/>
    <lineage>
        <taxon>Bacteria</taxon>
        <taxon>Bacillati</taxon>
        <taxon>Bacillota</taxon>
        <taxon>Bacilli</taxon>
        <taxon>Bacillales</taxon>
        <taxon>Paenibacillaceae</taxon>
        <taxon>Paenibacillus</taxon>
    </lineage>
</organism>
<dbReference type="Proteomes" id="UP000639396">
    <property type="component" value="Unassembled WGS sequence"/>
</dbReference>
<dbReference type="InterPro" id="IPR008310">
    <property type="entry name" value="UPF0735_ACT_dom-cont"/>
</dbReference>
<dbReference type="CDD" id="cd04888">
    <property type="entry name" value="ACT_PheB-BS"/>
    <property type="match status" value="1"/>
</dbReference>
<dbReference type="AlphaFoldDB" id="A0A927GXN7"/>